<dbReference type="SUPFAM" id="SSF53335">
    <property type="entry name" value="S-adenosyl-L-methionine-dependent methyltransferases"/>
    <property type="match status" value="1"/>
</dbReference>
<keyword evidence="1" id="KW-0808">Transferase</keyword>
<name>A0ABU6D341_9GAMM</name>
<reference evidence="1 2" key="2">
    <citation type="submission" date="2024-01" db="EMBL/GenBank/DDBJ databases">
        <authorList>
            <person name="Xie X."/>
        </authorList>
    </citation>
    <scope>NUCLEOTIDE SEQUENCE [LARGE SCALE GENOMIC DNA]</scope>
    <source>
        <strain evidence="1">SCUT-1</strain>
    </source>
</reference>
<protein>
    <submittedName>
        <fullName evidence="1">Class I SAM-dependent methyltransferase</fullName>
        <ecNumber evidence="1">2.1.1.-</ecNumber>
    </submittedName>
</protein>
<dbReference type="InterPro" id="IPR029063">
    <property type="entry name" value="SAM-dependent_MTases_sf"/>
</dbReference>
<gene>
    <name evidence="1" type="ORF">VSS37_17375</name>
</gene>
<dbReference type="EMBL" id="JAYMYJ010000142">
    <property type="protein sequence ID" value="MEB4592759.1"/>
    <property type="molecule type" value="Genomic_DNA"/>
</dbReference>
<dbReference type="InterPro" id="IPR051038">
    <property type="entry name" value="RMT2/GAMT_Mtase"/>
</dbReference>
<sequence>MEKQSVYTRESPSFELELRIKNDDFLPTLQDFQQDWLVNKLMNEAARDLEQTSELSRRFVHGTKRPAMPEDWGQQEVAYDDKQLMLKGHQVMQAWEDRIMLAMAENITQTHGDILEIGFGMDISATHILEQGVRSYTVVEPNVNVMKAFENWREKYASTPVKLLRGNWQDVSNQFTEYDGVFFDPYFVADPGSVEVESSTAVGSFLPLVVPHIREGGVMTYFTREIDSFSRAHQRMLFKYFRSVEIKKIADLTPPDDCNYWWADSMMVVKAVK</sequence>
<dbReference type="CDD" id="cd02440">
    <property type="entry name" value="AdoMet_MTases"/>
    <property type="match status" value="1"/>
</dbReference>
<evidence type="ECO:0000313" key="2">
    <source>
        <dbReference type="Proteomes" id="UP001308005"/>
    </source>
</evidence>
<accession>A0ABU6D341</accession>
<dbReference type="PANTHER" id="PTHR32379:SF1">
    <property type="entry name" value="GUANIDINOACETATE N-METHYLTRANSFERASE"/>
    <property type="match status" value="1"/>
</dbReference>
<dbReference type="GO" id="GO:0032259">
    <property type="term" value="P:methylation"/>
    <property type="evidence" value="ECO:0007669"/>
    <property type="project" value="UniProtKB-KW"/>
</dbReference>
<proteinExistence type="predicted"/>
<keyword evidence="1" id="KW-0489">Methyltransferase</keyword>
<comment type="caution">
    <text evidence="1">The sequence shown here is derived from an EMBL/GenBank/DDBJ whole genome shotgun (WGS) entry which is preliminary data.</text>
</comment>
<dbReference type="PANTHER" id="PTHR32379">
    <property type="entry name" value="GUANIDINOACETATE N-METHYLTRANSFERASE"/>
    <property type="match status" value="1"/>
</dbReference>
<dbReference type="Gene3D" id="3.40.50.150">
    <property type="entry name" value="Vaccinia Virus protein VP39"/>
    <property type="match status" value="1"/>
</dbReference>
<evidence type="ECO:0000313" key="1">
    <source>
        <dbReference type="EMBL" id="MEB4592759.1"/>
    </source>
</evidence>
<organism evidence="1 2">
    <name type="scientific">Candidatus Thiothrix phosphatis</name>
    <dbReference type="NCBI Taxonomy" id="3112415"/>
    <lineage>
        <taxon>Bacteria</taxon>
        <taxon>Pseudomonadati</taxon>
        <taxon>Pseudomonadota</taxon>
        <taxon>Gammaproteobacteria</taxon>
        <taxon>Thiotrichales</taxon>
        <taxon>Thiotrichaceae</taxon>
        <taxon>Thiothrix</taxon>
    </lineage>
</organism>
<dbReference type="EC" id="2.1.1.-" evidence="1"/>
<reference evidence="2" key="1">
    <citation type="submission" date="2023-07" db="EMBL/GenBank/DDBJ databases">
        <title>The carbon used by Thiothrix.</title>
        <authorList>
            <person name="Chen L."/>
        </authorList>
    </citation>
    <scope>NUCLEOTIDE SEQUENCE [LARGE SCALE GENOMIC DNA]</scope>
</reference>
<dbReference type="RefSeq" id="WP_324697232.1">
    <property type="nucleotide sequence ID" value="NZ_JAYMYJ010000142.1"/>
</dbReference>
<keyword evidence="2" id="KW-1185">Reference proteome</keyword>
<dbReference type="GO" id="GO:0008168">
    <property type="term" value="F:methyltransferase activity"/>
    <property type="evidence" value="ECO:0007669"/>
    <property type="project" value="UniProtKB-KW"/>
</dbReference>
<dbReference type="Proteomes" id="UP001308005">
    <property type="component" value="Unassembled WGS sequence"/>
</dbReference>